<dbReference type="EMBL" id="JAVRRA010018576">
    <property type="protein sequence ID" value="KAK5188075.1"/>
    <property type="molecule type" value="Genomic_DNA"/>
</dbReference>
<proteinExistence type="predicted"/>
<organism evidence="2 3">
    <name type="scientific">Cryomyces antarcticus</name>
    <dbReference type="NCBI Taxonomy" id="329879"/>
    <lineage>
        <taxon>Eukaryota</taxon>
        <taxon>Fungi</taxon>
        <taxon>Dikarya</taxon>
        <taxon>Ascomycota</taxon>
        <taxon>Pezizomycotina</taxon>
        <taxon>Dothideomycetes</taxon>
        <taxon>Dothideomycetes incertae sedis</taxon>
        <taxon>Cryomyces</taxon>
    </lineage>
</organism>
<feature type="compositionally biased region" description="Low complexity" evidence="1">
    <location>
        <begin position="48"/>
        <end position="62"/>
    </location>
</feature>
<gene>
    <name evidence="2" type="ORF">LTR16_008796</name>
</gene>
<evidence type="ECO:0000256" key="1">
    <source>
        <dbReference type="SAM" id="MobiDB-lite"/>
    </source>
</evidence>
<evidence type="ECO:0000313" key="3">
    <source>
        <dbReference type="Proteomes" id="UP001357485"/>
    </source>
</evidence>
<evidence type="ECO:0000313" key="2">
    <source>
        <dbReference type="EMBL" id="KAK5188075.1"/>
    </source>
</evidence>
<keyword evidence="3" id="KW-1185">Reference proteome</keyword>
<feature type="region of interest" description="Disordered" evidence="1">
    <location>
        <begin position="1"/>
        <end position="69"/>
    </location>
</feature>
<sequence>MATAFESVTPAGGVKLPGSAPKMDEATNKENAAFSRTPSQGREKKRISQSNTLSTLLTSTESSDTKGPPFMLAYNPSTDSVSSSHSALTAFQQGTWIPETWLTGGLRLAT</sequence>
<dbReference type="Proteomes" id="UP001357485">
    <property type="component" value="Unassembled WGS sequence"/>
</dbReference>
<accession>A0ABR0LK27</accession>
<name>A0ABR0LK27_9PEZI</name>
<comment type="caution">
    <text evidence="2">The sequence shown here is derived from an EMBL/GenBank/DDBJ whole genome shotgun (WGS) entry which is preliminary data.</text>
</comment>
<feature type="non-terminal residue" evidence="2">
    <location>
        <position position="110"/>
    </location>
</feature>
<protein>
    <submittedName>
        <fullName evidence="2">Uncharacterized protein</fullName>
    </submittedName>
</protein>
<reference evidence="2 3" key="1">
    <citation type="submission" date="2023-08" db="EMBL/GenBank/DDBJ databases">
        <title>Black Yeasts Isolated from many extreme environments.</title>
        <authorList>
            <person name="Coleine C."/>
            <person name="Stajich J.E."/>
            <person name="Selbmann L."/>
        </authorList>
    </citation>
    <scope>NUCLEOTIDE SEQUENCE [LARGE SCALE GENOMIC DNA]</scope>
    <source>
        <strain evidence="2 3">CCFEE 536</strain>
    </source>
</reference>